<dbReference type="EMBL" id="QKKF02003370">
    <property type="protein sequence ID" value="RZF47806.1"/>
    <property type="molecule type" value="Genomic_DNA"/>
</dbReference>
<dbReference type="PANTHER" id="PTHR48103:SF2">
    <property type="entry name" value="MIDASIN"/>
    <property type="match status" value="1"/>
</dbReference>
<evidence type="ECO:0000256" key="2">
    <source>
        <dbReference type="ARBA" id="ARBA00004642"/>
    </source>
</evidence>
<organism evidence="10 11">
    <name type="scientific">Laodelphax striatellus</name>
    <name type="common">Small brown planthopper</name>
    <name type="synonym">Delphax striatella</name>
    <dbReference type="NCBI Taxonomy" id="195883"/>
    <lineage>
        <taxon>Eukaryota</taxon>
        <taxon>Metazoa</taxon>
        <taxon>Ecdysozoa</taxon>
        <taxon>Arthropoda</taxon>
        <taxon>Hexapoda</taxon>
        <taxon>Insecta</taxon>
        <taxon>Pterygota</taxon>
        <taxon>Neoptera</taxon>
        <taxon>Paraneoptera</taxon>
        <taxon>Hemiptera</taxon>
        <taxon>Auchenorrhyncha</taxon>
        <taxon>Fulgoroidea</taxon>
        <taxon>Delphacidae</taxon>
        <taxon>Criomorphinae</taxon>
        <taxon>Laodelphax</taxon>
    </lineage>
</organism>
<evidence type="ECO:0000313" key="10">
    <source>
        <dbReference type="EMBL" id="RZF47806.1"/>
    </source>
</evidence>
<dbReference type="GO" id="GO:0030687">
    <property type="term" value="C:preribosome, large subunit precursor"/>
    <property type="evidence" value="ECO:0007669"/>
    <property type="project" value="TreeGrafter"/>
</dbReference>
<dbReference type="SUPFAM" id="SSF52540">
    <property type="entry name" value="P-loop containing nucleoside triphosphate hydrolases"/>
    <property type="match status" value="5"/>
</dbReference>
<name>A0A482XPV4_LAOST</name>
<dbReference type="InterPro" id="IPR040848">
    <property type="entry name" value="AAA_lid_7"/>
</dbReference>
<evidence type="ECO:0000256" key="6">
    <source>
        <dbReference type="ARBA" id="ARBA00022840"/>
    </source>
</evidence>
<feature type="domain" description="AAA+ ATPase" evidence="9">
    <location>
        <begin position="297"/>
        <end position="455"/>
    </location>
</feature>
<comment type="subcellular location">
    <subcellularLocation>
        <location evidence="1">Nucleus</location>
        <location evidence="1">Nucleolus</location>
    </subcellularLocation>
    <subcellularLocation>
        <location evidence="2">Nucleus</location>
        <location evidence="2">Nucleoplasm</location>
    </subcellularLocation>
</comment>
<evidence type="ECO:0000313" key="11">
    <source>
        <dbReference type="Proteomes" id="UP000291343"/>
    </source>
</evidence>
<dbReference type="Proteomes" id="UP000291343">
    <property type="component" value="Unassembled WGS sequence"/>
</dbReference>
<feature type="domain" description="AAA+ ATPase" evidence="9">
    <location>
        <begin position="629"/>
        <end position="877"/>
    </location>
</feature>
<keyword evidence="5" id="KW-0547">Nucleotide-binding</keyword>
<dbReference type="InterPro" id="IPR011704">
    <property type="entry name" value="ATPase_dyneun-rel_AAA"/>
</dbReference>
<feature type="domain" description="AAA+ ATPase" evidence="9">
    <location>
        <begin position="1041"/>
        <end position="1187"/>
    </location>
</feature>
<dbReference type="InterPro" id="IPR003593">
    <property type="entry name" value="AAA+_ATPase"/>
</dbReference>
<keyword evidence="6" id="KW-0067">ATP-binding</keyword>
<evidence type="ECO:0000256" key="3">
    <source>
        <dbReference type="ARBA" id="ARBA00007188"/>
    </source>
</evidence>
<dbReference type="Gene3D" id="3.40.50.300">
    <property type="entry name" value="P-loop containing nucleotide triphosphate hydrolases"/>
    <property type="match status" value="6"/>
</dbReference>
<dbReference type="GO" id="GO:0016887">
    <property type="term" value="F:ATP hydrolysis activity"/>
    <property type="evidence" value="ECO:0007669"/>
    <property type="project" value="InterPro"/>
</dbReference>
<evidence type="ECO:0000256" key="5">
    <source>
        <dbReference type="ARBA" id="ARBA00022741"/>
    </source>
</evidence>
<dbReference type="GO" id="GO:0000055">
    <property type="term" value="P:ribosomal large subunit export from nucleus"/>
    <property type="evidence" value="ECO:0007669"/>
    <property type="project" value="TreeGrafter"/>
</dbReference>
<feature type="domain" description="AAA+ ATPase" evidence="9">
    <location>
        <begin position="1705"/>
        <end position="1858"/>
    </location>
</feature>
<reference evidence="10 11" key="1">
    <citation type="journal article" date="2017" name="Gigascience">
        <title>Genome sequence of the small brown planthopper, Laodelphax striatellus.</title>
        <authorList>
            <person name="Zhu J."/>
            <person name="Jiang F."/>
            <person name="Wang X."/>
            <person name="Yang P."/>
            <person name="Bao Y."/>
            <person name="Zhao W."/>
            <person name="Wang W."/>
            <person name="Lu H."/>
            <person name="Wang Q."/>
            <person name="Cui N."/>
            <person name="Li J."/>
            <person name="Chen X."/>
            <person name="Luo L."/>
            <person name="Yu J."/>
            <person name="Kang L."/>
            <person name="Cui F."/>
        </authorList>
    </citation>
    <scope>NUCLEOTIDE SEQUENCE [LARGE SCALE GENOMIC DNA]</scope>
    <source>
        <strain evidence="10">Lst14</strain>
    </source>
</reference>
<dbReference type="GO" id="GO:0000027">
    <property type="term" value="P:ribosomal large subunit assembly"/>
    <property type="evidence" value="ECO:0007669"/>
    <property type="project" value="TreeGrafter"/>
</dbReference>
<gene>
    <name evidence="10" type="ORF">LSTR_LSTR006070</name>
</gene>
<comment type="caution">
    <text evidence="10">The sequence shown here is derived from an EMBL/GenBank/DDBJ whole genome shotgun (WGS) entry which is preliminary data.</text>
</comment>
<dbReference type="Pfam" id="PF21108">
    <property type="entry name" value="MDN1_4th"/>
    <property type="match status" value="1"/>
</dbReference>
<dbReference type="InParanoid" id="A0A482XPV4"/>
<dbReference type="InterPro" id="IPR048617">
    <property type="entry name" value="MDN1_AAA_lid_4"/>
</dbReference>
<keyword evidence="7" id="KW-0143">Chaperone</keyword>
<dbReference type="SMR" id="A0A482XPV4"/>
<dbReference type="FunFam" id="3.40.50.300:FF:000142">
    <property type="entry name" value="Midasin"/>
    <property type="match status" value="1"/>
</dbReference>
<comment type="similarity">
    <text evidence="3">Belongs to the midasin family.</text>
</comment>
<dbReference type="GO" id="GO:0005730">
    <property type="term" value="C:nucleolus"/>
    <property type="evidence" value="ECO:0007669"/>
    <property type="project" value="UniProtKB-SubCell"/>
</dbReference>
<dbReference type="InterPro" id="IPR027417">
    <property type="entry name" value="P-loop_NTPase"/>
</dbReference>
<accession>A0A482XPV4</accession>
<dbReference type="GO" id="GO:0005524">
    <property type="term" value="F:ATP binding"/>
    <property type="evidence" value="ECO:0007669"/>
    <property type="project" value="UniProtKB-KW"/>
</dbReference>
<dbReference type="FunFam" id="3.40.50.300:FF:004102">
    <property type="entry name" value="Uncharacterized protein"/>
    <property type="match status" value="1"/>
</dbReference>
<keyword evidence="8" id="KW-0539">Nucleus</keyword>
<dbReference type="FunFam" id="3.40.50.300:FF:000582">
    <property type="entry name" value="Midasin"/>
    <property type="match status" value="1"/>
</dbReference>
<feature type="domain" description="AAA+ ATPase" evidence="9">
    <location>
        <begin position="1353"/>
        <end position="1508"/>
    </location>
</feature>
<dbReference type="Pfam" id="PF07728">
    <property type="entry name" value="AAA_5"/>
    <property type="match status" value="6"/>
</dbReference>
<dbReference type="FunFam" id="3.40.50.300:FF:001384">
    <property type="entry name" value="Midasin"/>
    <property type="match status" value="1"/>
</dbReference>
<dbReference type="Pfam" id="PF17867">
    <property type="entry name" value="AAA_lid_7"/>
    <property type="match status" value="3"/>
</dbReference>
<dbReference type="PANTHER" id="PTHR48103">
    <property type="entry name" value="MIDASIN-RELATED"/>
    <property type="match status" value="1"/>
</dbReference>
<evidence type="ECO:0000256" key="4">
    <source>
        <dbReference type="ARBA" id="ARBA00017143"/>
    </source>
</evidence>
<dbReference type="SMART" id="SM00382">
    <property type="entry name" value="AAA"/>
    <property type="match status" value="5"/>
</dbReference>
<dbReference type="OrthoDB" id="422220at2759"/>
<proteinExistence type="inferred from homology"/>
<protein>
    <recommendedName>
        <fullName evidence="4">Midasin</fullName>
    </recommendedName>
</protein>
<evidence type="ECO:0000256" key="8">
    <source>
        <dbReference type="ARBA" id="ARBA00023242"/>
    </source>
</evidence>
<dbReference type="STRING" id="195883.A0A482XPV4"/>
<dbReference type="CDD" id="cd00009">
    <property type="entry name" value="AAA"/>
    <property type="match status" value="1"/>
</dbReference>
<evidence type="ECO:0000256" key="7">
    <source>
        <dbReference type="ARBA" id="ARBA00023186"/>
    </source>
</evidence>
<dbReference type="Pfam" id="PF17865">
    <property type="entry name" value="AAA_lid_5"/>
    <property type="match status" value="1"/>
</dbReference>
<evidence type="ECO:0000259" key="9">
    <source>
        <dbReference type="SMART" id="SM00382"/>
    </source>
</evidence>
<dbReference type="GO" id="GO:0005654">
    <property type="term" value="C:nucleoplasm"/>
    <property type="evidence" value="ECO:0007669"/>
    <property type="project" value="UniProtKB-SubCell"/>
</dbReference>
<dbReference type="InterPro" id="IPR041190">
    <property type="entry name" value="Midasin_AAA_lid_5"/>
</dbReference>
<sequence length="2073" mass="230360">MSSLMDKKIFLKGFQTLQAKLDLSATCMKQHEKLLSEEWTEELQKETLGVVAHALLQPDLIIQVADSFNQLLLPLLLESSSRSSERSKHHQLTSIALAKLIDRPGVFKYALSYYQHKPAPWIIVESDTKKPKGKKQKLEDEFSDLHLLEACHKFLQHAGSHFRQCWDWSALLETSYNHKDFYVRWLSCQCAAAITGMSEEDKFMLVKKYLKHSEILESKLRYCGYSSITPKSTTEGDEDYSETETVAVRNLTESAISVMGVTLPVFDSTLQKNEGVGLVHVPSTLANLKNVALAVASGKPICLSGPVGCGKTALIDHLAAITGRTKVPHILKVQLGEETDAKLLLGGYKCSDLPGEFIWQSGALTQAVTEGDWLVLEDIDTASSDVAAVLLSLLETGSLSVPGFKDGLSISPGFHIFFTYRTLKTQSGDHRKHTPSIDLLNKLWVPVAVEALTEDELVQIVQVRFPALSTVATRMVAVFGMFTNQDGSGGVEVYELVRSSGRLTSVRDLLKWCVRAETGFDVTSQESALKVLQDAIDIFCCSIADTDKRIHVAGLIAAKLGIIKTNAEHFLTTYKASIDFTATTCTAGRGVIQVKQSTDAVQLHSWKSRFALTRPSCCLLERLAVCLSRAEPVLLVGETGTGKTSTLQLLARQAGRKLVVLNMNQQSDSADLLGGYKPVDMKHIMSPIRDQFETNFRAFFNVEQNIKFLEHISTCFNGGRWQTLLRLMKHSQSAAVGRLQSAAAAEEGGAKSQLLADWLKMGDTLYRLEQQLKQGAAALAFSFIEGALVKALKSGYWVLLDEINLAAAETLQCLCSLLEGDSGSVTLLEQGELTAVPRHPDFRLMAAMNPATDVGKKELAPGIRNRFTELFVDEVCDRTDLCLLVGVYLPDLPPPKVDAVVRFYLKAREEANRVLADTSGHKPHYSLRTLCRALSVAAKDQCGSMQRSLYEALCLSFLTQLDSSSHKYLQSMIAEAVVGKEDIKSLLGQKIPEPSPANTHTNFVGYWVAKGPCEPNISSKYILTASVKRNLHDVVRVVSLSSDPVLIQGDTSVGKTSLISYLADASGNTCTRINNHEHTDLQEYVGAYAPDPVTGNLVFKEGVLVEAMRKGNWIILDELNLAPTDVLEALNRVLDDNRELYIPETQETVKADPKFRLFATQNPPGLYGGRKMLSRAFRNRFVELHFDEIPPLELEVILQKRCEMPSSYCKKLVAVMTDLQMRRRGSAAFAGKQGFITLRDLFRWGERYRLATQNETAKFYDWDQHLADEGFLVLAGRVRKEEERQTIIDVINKHLKRKVDMQKLFTLNENTSFVTKHILESFVNTELPDGFKHIVWTYNLRRIAVVLGKAFEFNEPALLVGETGCGKTTVIQVLAAVRNQELKMINCHQNSESADFLGGLRPVRDHSAKLQEGKLFEWVDGPLVEAMRGGHAFLADELSLADDSVLERMNSLLEPERKLLLTEKGSGEQEVVADVKFQFAGTMNPGGDFGKKELSPALRNRLTEIWCDTVSSSDDTVSIIEHNIRNGLALSNQQDASSGIGRSIVEFIDWFKSTEIGKRFSFSIRDILTWVNFINTSANWEKHIKKQSSDPIKKLASAYIFGACVVCVDGLGTGTIESREVVQGFQKHCLEFLVGQMEKITGLDLKEFADVNYMPSMVISNDLFAMGPVSIPRGATRLKEDPKYLMYADTVKRNLWRVMRSLQLPERAILLEGSPGVGKTSLIMNLARLTGNSLTRINLSEQTDVSDLFGADLPVEGAAGGVFEWRDGPFLRALKSGHWILLDELNLASQAILESLNAVLDHRGELFVPELGRTFQVKSRQTKLFACQNPQRQGGARKGLPKSFLNRFTKVFVEPFTNKDLSFIVRCVHRLPPSLVDRMVRFSGEMEGRCIAGTLRGGQGWEMNLRDLARWAEAAREDHTLIGSYARLIYVDRLRSEEDRSQVIELYNSILGDEYPFPVHEGGFYTTRTAVLFKGIALEKAKKEDDVNCCLTDYVDQSNHLLVLNSQLAILQSMAACVKNNWMTILVGGKGSGKTSVVHVFSQLCGRRLWVLGVNSATDTSDILGGFEQETVT</sequence>
<evidence type="ECO:0000256" key="1">
    <source>
        <dbReference type="ARBA" id="ARBA00004604"/>
    </source>
</evidence>
<keyword evidence="11" id="KW-1185">Reference proteome</keyword>